<proteinExistence type="predicted"/>
<evidence type="ECO:0000313" key="2">
    <source>
        <dbReference type="EMBL" id="PWC26210.1"/>
    </source>
</evidence>
<keyword evidence="1" id="KW-0812">Transmembrane</keyword>
<dbReference type="RefSeq" id="WP_009113705.1">
    <property type="nucleotide sequence ID" value="NZ_CP034036.1"/>
</dbReference>
<evidence type="ECO:0000256" key="1">
    <source>
        <dbReference type="SAM" id="Phobius"/>
    </source>
</evidence>
<feature type="transmembrane region" description="Helical" evidence="1">
    <location>
        <begin position="329"/>
        <end position="348"/>
    </location>
</feature>
<feature type="transmembrane region" description="Helical" evidence="1">
    <location>
        <begin position="63"/>
        <end position="80"/>
    </location>
</feature>
<protein>
    <recommendedName>
        <fullName evidence="6">O-antigen ligase domain-containing protein</fullName>
    </recommendedName>
</protein>
<keyword evidence="5" id="KW-1185">Reference proteome</keyword>
<feature type="transmembrane region" description="Helical" evidence="1">
    <location>
        <begin position="298"/>
        <end position="317"/>
    </location>
</feature>
<organism evidence="2 4">
    <name type="scientific">Brenneria nigrifluens DSM 30175 = ATCC 13028</name>
    <dbReference type="NCBI Taxonomy" id="1121120"/>
    <lineage>
        <taxon>Bacteria</taxon>
        <taxon>Pseudomonadati</taxon>
        <taxon>Pseudomonadota</taxon>
        <taxon>Gammaproteobacteria</taxon>
        <taxon>Enterobacterales</taxon>
        <taxon>Pectobacteriaceae</taxon>
        <taxon>Brenneria</taxon>
    </lineage>
</organism>
<dbReference type="EMBL" id="CP034036">
    <property type="protein sequence ID" value="QCR05408.1"/>
    <property type="molecule type" value="Genomic_DNA"/>
</dbReference>
<dbReference type="EMBL" id="QDKK01000001">
    <property type="protein sequence ID" value="PWC26210.1"/>
    <property type="molecule type" value="Genomic_DNA"/>
</dbReference>
<dbReference type="OrthoDB" id="20708at2"/>
<accession>A0A2U1UX61</accession>
<feature type="transmembrane region" description="Helical" evidence="1">
    <location>
        <begin position="30"/>
        <end position="51"/>
    </location>
</feature>
<evidence type="ECO:0008006" key="6">
    <source>
        <dbReference type="Google" id="ProtNLM"/>
    </source>
</evidence>
<keyword evidence="1" id="KW-0472">Membrane</keyword>
<feature type="transmembrane region" description="Helical" evidence="1">
    <location>
        <begin position="151"/>
        <end position="173"/>
    </location>
</feature>
<feature type="transmembrane region" description="Helical" evidence="1">
    <location>
        <begin position="86"/>
        <end position="106"/>
    </location>
</feature>
<dbReference type="Proteomes" id="UP000295985">
    <property type="component" value="Unassembled WGS sequence"/>
</dbReference>
<keyword evidence="1" id="KW-1133">Transmembrane helix</keyword>
<dbReference type="Proteomes" id="UP000303847">
    <property type="component" value="Chromosome"/>
</dbReference>
<sequence length="406" mass="46161">MTNFLYCSVFVLFLMPKINIISVGNYNAGIRIDDFIIAIWLFIFLFGYVSNKKNTIRVIDAKYYKFIIFIFIGTCFTLLFSNQGSIIFPFRFLEYFTFFIMGVYLAKKDVYMMGMMKVILYFNIIISLLQSMEIIGGFTVSGYNSDVSSRVIGLTSGPWELGVLLNFLTCYFLSSKQGNSYKIIIFFISLFVIFLSGSRMSFVAQMVVAVAYLLKTSSALGVIKKVMIMAPLFVASVFYLSNSAIAERSVNLFNADNLIELPTTYRATTLLHGNPDWSNFDILGGDVDASWSIRSIKWVYAVKLFLSNPVFIATGVGAGTFGNALDGDWLRMLIECGVVGLILFLSFLSANKKLSLMNYLIFYSFSINMIMIDIYMSYKVMSFMLFIFGYMYIETRKTIQQLTLEK</sequence>
<reference evidence="2 4" key="1">
    <citation type="submission" date="2018-04" db="EMBL/GenBank/DDBJ databases">
        <title>Brenneria corticis sp.nov.</title>
        <authorList>
            <person name="Li Y."/>
        </authorList>
    </citation>
    <scope>NUCLEOTIDE SEQUENCE [LARGE SCALE GENOMIC DNA]</scope>
    <source>
        <strain evidence="2 4">LMG 2694</strain>
    </source>
</reference>
<evidence type="ECO:0000313" key="4">
    <source>
        <dbReference type="Proteomes" id="UP000295985"/>
    </source>
</evidence>
<name>A0A2U1UX61_9GAMM</name>
<feature type="transmembrane region" description="Helical" evidence="1">
    <location>
        <begin position="185"/>
        <end position="214"/>
    </location>
</feature>
<evidence type="ECO:0000313" key="3">
    <source>
        <dbReference type="EMBL" id="QCR05408.1"/>
    </source>
</evidence>
<gene>
    <name evidence="2" type="ORF">DDT54_02535</name>
    <name evidence="3" type="ORF">EH206_15180</name>
</gene>
<evidence type="ECO:0000313" key="5">
    <source>
        <dbReference type="Proteomes" id="UP000303847"/>
    </source>
</evidence>
<feature type="transmembrane region" description="Helical" evidence="1">
    <location>
        <begin position="226"/>
        <end position="245"/>
    </location>
</feature>
<reference evidence="3 5" key="2">
    <citation type="submission" date="2018-11" db="EMBL/GenBank/DDBJ databases">
        <title>Genome sequences of Brenneria nigrifluens and Brenneria rubrifaciens.</title>
        <authorList>
            <person name="Poret-Peterson A.T."/>
            <person name="McClean A.E."/>
            <person name="Kluepfel D.A."/>
        </authorList>
    </citation>
    <scope>NUCLEOTIDE SEQUENCE [LARGE SCALE GENOMIC DNA]</scope>
    <source>
        <strain evidence="3 5">ATCC 13028</strain>
    </source>
</reference>
<feature type="transmembrane region" description="Helical" evidence="1">
    <location>
        <begin position="360"/>
        <end position="393"/>
    </location>
</feature>
<feature type="transmembrane region" description="Helical" evidence="1">
    <location>
        <begin position="118"/>
        <end position="139"/>
    </location>
</feature>
<dbReference type="AlphaFoldDB" id="A0A2U1UX61"/>